<name>A0A0K6G6I7_9AGAM</name>
<feature type="compositionally biased region" description="Polar residues" evidence="1">
    <location>
        <begin position="136"/>
        <end position="145"/>
    </location>
</feature>
<protein>
    <submittedName>
        <fullName evidence="2">Uncharacterized protein</fullName>
    </submittedName>
</protein>
<accession>A0A0K6G6I7</accession>
<dbReference type="AlphaFoldDB" id="A0A0K6G6I7"/>
<dbReference type="Proteomes" id="UP000044841">
    <property type="component" value="Unassembled WGS sequence"/>
</dbReference>
<proteinExistence type="predicted"/>
<organism evidence="2 3">
    <name type="scientific">Rhizoctonia solani</name>
    <dbReference type="NCBI Taxonomy" id="456999"/>
    <lineage>
        <taxon>Eukaryota</taxon>
        <taxon>Fungi</taxon>
        <taxon>Dikarya</taxon>
        <taxon>Basidiomycota</taxon>
        <taxon>Agaricomycotina</taxon>
        <taxon>Agaricomycetes</taxon>
        <taxon>Cantharellales</taxon>
        <taxon>Ceratobasidiaceae</taxon>
        <taxon>Rhizoctonia</taxon>
    </lineage>
</organism>
<reference evidence="2 3" key="1">
    <citation type="submission" date="2015-07" db="EMBL/GenBank/DDBJ databases">
        <authorList>
            <person name="Noorani M."/>
        </authorList>
    </citation>
    <scope>NUCLEOTIDE SEQUENCE [LARGE SCALE GENOMIC DNA]</scope>
    <source>
        <strain evidence="2">BBA 69670</strain>
    </source>
</reference>
<dbReference type="EMBL" id="CYGV01001409">
    <property type="protein sequence ID" value="CUA74091.1"/>
    <property type="molecule type" value="Genomic_DNA"/>
</dbReference>
<sequence length="222" mass="24306">MSPIQPTFLMASSWDLHGFARAHSQRNPDANGLFCQGHKNYDAVTSLPPSSLPRHANCSLQSCSLSESEASVAPCFALHRFISCRKVILMDSPLLKSLKFGVGSVRQVVYAPSNFGFDTTPAADDSISASNSNPSTEGNTSNQAQARPYYSASLNAQRASRIDRRAIGFMTCARHRKWLPCMVPGYREASYPRRTHGDFYPAASPISSEPGDWVIVEGDFRA</sequence>
<feature type="region of interest" description="Disordered" evidence="1">
    <location>
        <begin position="125"/>
        <end position="147"/>
    </location>
</feature>
<evidence type="ECO:0000313" key="3">
    <source>
        <dbReference type="Proteomes" id="UP000044841"/>
    </source>
</evidence>
<evidence type="ECO:0000313" key="2">
    <source>
        <dbReference type="EMBL" id="CUA74091.1"/>
    </source>
</evidence>
<feature type="compositionally biased region" description="Low complexity" evidence="1">
    <location>
        <begin position="125"/>
        <end position="135"/>
    </location>
</feature>
<gene>
    <name evidence="2" type="ORF">RSOLAG22IIIB_10976</name>
</gene>
<evidence type="ECO:0000256" key="1">
    <source>
        <dbReference type="SAM" id="MobiDB-lite"/>
    </source>
</evidence>
<keyword evidence="3" id="KW-1185">Reference proteome</keyword>